<evidence type="ECO:0000313" key="3">
    <source>
        <dbReference type="Proteomes" id="UP000183769"/>
    </source>
</evidence>
<organism evidence="2 3">
    <name type="scientific">Halolamina pelagica</name>
    <dbReference type="NCBI Taxonomy" id="699431"/>
    <lineage>
        <taxon>Archaea</taxon>
        <taxon>Methanobacteriati</taxon>
        <taxon>Methanobacteriota</taxon>
        <taxon>Stenosarchaea group</taxon>
        <taxon>Halobacteria</taxon>
        <taxon>Halobacteriales</taxon>
        <taxon>Haloferacaceae</taxon>
    </lineage>
</organism>
<gene>
    <name evidence="2" type="ORF">SAMN05216277_11221</name>
</gene>
<name>A0A1I5U9W4_9EURY</name>
<dbReference type="RefSeq" id="WP_074879275.1">
    <property type="nucleotide sequence ID" value="NZ_FOXI01000012.1"/>
</dbReference>
<keyword evidence="1" id="KW-0812">Transmembrane</keyword>
<dbReference type="OrthoDB" id="311455at2157"/>
<keyword evidence="1" id="KW-1133">Transmembrane helix</keyword>
<proteinExistence type="predicted"/>
<evidence type="ECO:0000256" key="1">
    <source>
        <dbReference type="SAM" id="Phobius"/>
    </source>
</evidence>
<dbReference type="AlphaFoldDB" id="A0A1I5U9W4"/>
<protein>
    <submittedName>
        <fullName evidence="2">Uncharacterized protein</fullName>
    </submittedName>
</protein>
<sequence>MAYEPWQALFAGTFLLLSGGIHVVAPYQAARKAAMEDGNEDAVADEWEIDATQIIAGITALVGLAILVRAVVPF</sequence>
<keyword evidence="1" id="KW-0472">Membrane</keyword>
<reference evidence="3" key="1">
    <citation type="submission" date="2016-10" db="EMBL/GenBank/DDBJ databases">
        <authorList>
            <person name="Varghese N."/>
            <person name="Submissions S."/>
        </authorList>
    </citation>
    <scope>NUCLEOTIDE SEQUENCE [LARGE SCALE GENOMIC DNA]</scope>
    <source>
        <strain evidence="3">CGMCC 1.10329</strain>
    </source>
</reference>
<dbReference type="EMBL" id="FOXI01000012">
    <property type="protein sequence ID" value="SFP92079.1"/>
    <property type="molecule type" value="Genomic_DNA"/>
</dbReference>
<keyword evidence="3" id="KW-1185">Reference proteome</keyword>
<dbReference type="Proteomes" id="UP000183769">
    <property type="component" value="Unassembled WGS sequence"/>
</dbReference>
<evidence type="ECO:0000313" key="2">
    <source>
        <dbReference type="EMBL" id="SFP92079.1"/>
    </source>
</evidence>
<feature type="transmembrane region" description="Helical" evidence="1">
    <location>
        <begin position="54"/>
        <end position="72"/>
    </location>
</feature>
<accession>A0A1I5U9W4</accession>